<feature type="transmembrane region" description="Helical" evidence="8">
    <location>
        <begin position="158"/>
        <end position="183"/>
    </location>
</feature>
<dbReference type="Gene3D" id="3.40.50.300">
    <property type="entry name" value="P-loop containing nucleotide triphosphate hydrolases"/>
    <property type="match status" value="1"/>
</dbReference>
<dbReference type="GO" id="GO:0005524">
    <property type="term" value="F:ATP binding"/>
    <property type="evidence" value="ECO:0007669"/>
    <property type="project" value="UniProtKB-KW"/>
</dbReference>
<keyword evidence="5 8" id="KW-1133">Transmembrane helix</keyword>
<dbReference type="PROSITE" id="PS50893">
    <property type="entry name" value="ABC_TRANSPORTER_2"/>
    <property type="match status" value="1"/>
</dbReference>
<dbReference type="GO" id="GO:0005886">
    <property type="term" value="C:plasma membrane"/>
    <property type="evidence" value="ECO:0007669"/>
    <property type="project" value="UniProtKB-SubCell"/>
</dbReference>
<evidence type="ECO:0000256" key="7">
    <source>
        <dbReference type="SAM" id="MobiDB-lite"/>
    </source>
</evidence>
<name>A0A3S1B708_9BACL</name>
<gene>
    <name evidence="11" type="ORF">EJP77_07200</name>
</gene>
<dbReference type="InterPro" id="IPR039421">
    <property type="entry name" value="Type_1_exporter"/>
</dbReference>
<evidence type="ECO:0000313" key="12">
    <source>
        <dbReference type="Proteomes" id="UP000272464"/>
    </source>
</evidence>
<feature type="transmembrane region" description="Helical" evidence="8">
    <location>
        <begin position="130"/>
        <end position="152"/>
    </location>
</feature>
<dbReference type="PROSITE" id="PS00211">
    <property type="entry name" value="ABC_TRANSPORTER_1"/>
    <property type="match status" value="1"/>
</dbReference>
<dbReference type="Pfam" id="PF00005">
    <property type="entry name" value="ABC_tran"/>
    <property type="match status" value="1"/>
</dbReference>
<feature type="domain" description="ABC transmembrane type-1" evidence="10">
    <location>
        <begin position="19"/>
        <end position="303"/>
    </location>
</feature>
<dbReference type="InterPro" id="IPR003593">
    <property type="entry name" value="AAA+_ATPase"/>
</dbReference>
<sequence length="699" mass="75255">MRQEGWLKPYIKAHLGRFILIIFLGVLTAAAASMLMFTSGYLISKSALRPENILLVYVPIVGVRTFGISRAVLHYVERLAGHDAVLRIVSRMRVRLYNTLEPDALSLRSQYRTGDILGVLAEDIEQLQNVYLRTAFPGAIAVVMYAAVIAALGRFDGAFALMTAGLLLILLGVLPCVSLLMTARTQERMKQERSRLYQKLTDAVMGLGTWVISGRTRDFLASYEADEARITRADRTLKRWARIRALLGQLVVLGGVLLMMSWSAGKTADGSMSGTLIAAFVLVVFPLMDVFLPVSEAVEKLPRYRNSLDRLNEISSAGREEAAWTAGRAEATATGPGEAVVSAEGADTFGVADATEAVGGVGATEATEASDAAEAARPAHKPPRAAEAARQGYERPVAAVAAPPAHERPGAARGASALAGAGFVKPIAARPGLERPRAAREASALAGAGFVKPTAAHIRLDQVSFSYGGNAEAAVRGITLDIPQGRRIAVIGRSGAGKSTLLGLIQGAFTPDAGAVRINGVAAGELGDHIPEVISVLNQRPHLFDTSVANNIRLGRSEASNEEICQAAEQAQLAALIASLSAGYDTPMRETGQRFSGGERQRVALARILLQDTPVVILDEPAVGLDPRTERELMRTIMETTTGKSLIWVTHHLAGTEQMDEIIFMEDGRIEMRGTHEELMERYPRYRKLYQLDRPIPVQ</sequence>
<evidence type="ECO:0000259" key="10">
    <source>
        <dbReference type="PROSITE" id="PS50929"/>
    </source>
</evidence>
<dbReference type="AlphaFoldDB" id="A0A3S1B708"/>
<keyword evidence="12" id="KW-1185">Reference proteome</keyword>
<feature type="transmembrane region" description="Helical" evidence="8">
    <location>
        <begin position="276"/>
        <end position="295"/>
    </location>
</feature>
<dbReference type="InterPro" id="IPR027417">
    <property type="entry name" value="P-loop_NTPase"/>
</dbReference>
<reference evidence="11 12" key="1">
    <citation type="submission" date="2018-12" db="EMBL/GenBank/DDBJ databases">
        <authorList>
            <person name="Sun L."/>
            <person name="Chen Z."/>
        </authorList>
    </citation>
    <scope>NUCLEOTIDE SEQUENCE [LARGE SCALE GENOMIC DNA]</scope>
    <source>
        <strain evidence="11 12">3-5-3</strain>
    </source>
</reference>
<keyword evidence="6 8" id="KW-0472">Membrane</keyword>
<keyword evidence="4 11" id="KW-0067">ATP-binding</keyword>
<organism evidence="11 12">
    <name type="scientific">Paenibacillus zeisoli</name>
    <dbReference type="NCBI Taxonomy" id="2496267"/>
    <lineage>
        <taxon>Bacteria</taxon>
        <taxon>Bacillati</taxon>
        <taxon>Bacillota</taxon>
        <taxon>Bacilli</taxon>
        <taxon>Bacillales</taxon>
        <taxon>Paenibacillaceae</taxon>
        <taxon>Paenibacillus</taxon>
    </lineage>
</organism>
<dbReference type="InterPro" id="IPR011527">
    <property type="entry name" value="ABC1_TM_dom"/>
</dbReference>
<evidence type="ECO:0000256" key="5">
    <source>
        <dbReference type="ARBA" id="ARBA00022989"/>
    </source>
</evidence>
<comment type="caution">
    <text evidence="11">The sequence shown here is derived from an EMBL/GenBank/DDBJ whole genome shotgun (WGS) entry which is preliminary data.</text>
</comment>
<dbReference type="PANTHER" id="PTHR24221">
    <property type="entry name" value="ATP-BINDING CASSETTE SUB-FAMILY B"/>
    <property type="match status" value="1"/>
</dbReference>
<keyword evidence="2 8" id="KW-0812">Transmembrane</keyword>
<dbReference type="SUPFAM" id="SSF90123">
    <property type="entry name" value="ABC transporter transmembrane region"/>
    <property type="match status" value="1"/>
</dbReference>
<protein>
    <submittedName>
        <fullName evidence="11">ATP-binding cassette domain-containing protein</fullName>
    </submittedName>
</protein>
<proteinExistence type="predicted"/>
<dbReference type="InterPro" id="IPR036640">
    <property type="entry name" value="ABC1_TM_sf"/>
</dbReference>
<dbReference type="EMBL" id="RZNX01000002">
    <property type="protein sequence ID" value="RUT33428.1"/>
    <property type="molecule type" value="Genomic_DNA"/>
</dbReference>
<feature type="transmembrane region" description="Helical" evidence="8">
    <location>
        <begin position="20"/>
        <end position="42"/>
    </location>
</feature>
<feature type="domain" description="ABC transporter" evidence="9">
    <location>
        <begin position="458"/>
        <end position="692"/>
    </location>
</feature>
<dbReference type="GO" id="GO:0016887">
    <property type="term" value="F:ATP hydrolysis activity"/>
    <property type="evidence" value="ECO:0007669"/>
    <property type="project" value="InterPro"/>
</dbReference>
<dbReference type="GO" id="GO:0140359">
    <property type="term" value="F:ABC-type transporter activity"/>
    <property type="evidence" value="ECO:0007669"/>
    <property type="project" value="InterPro"/>
</dbReference>
<dbReference type="Pfam" id="PF00664">
    <property type="entry name" value="ABC_membrane"/>
    <property type="match status" value="1"/>
</dbReference>
<comment type="subcellular location">
    <subcellularLocation>
        <location evidence="1">Cell membrane</location>
        <topology evidence="1">Multi-pass membrane protein</topology>
    </subcellularLocation>
</comment>
<feature type="compositionally biased region" description="Low complexity" evidence="7">
    <location>
        <begin position="365"/>
        <end position="376"/>
    </location>
</feature>
<evidence type="ECO:0000256" key="6">
    <source>
        <dbReference type="ARBA" id="ARBA00023136"/>
    </source>
</evidence>
<feature type="region of interest" description="Disordered" evidence="7">
    <location>
        <begin position="365"/>
        <end position="393"/>
    </location>
</feature>
<dbReference type="CDD" id="cd03247">
    <property type="entry name" value="ABCC_cytochrome_bd"/>
    <property type="match status" value="1"/>
</dbReference>
<dbReference type="SMART" id="SM00382">
    <property type="entry name" value="AAA"/>
    <property type="match status" value="1"/>
</dbReference>
<dbReference type="InterPro" id="IPR003439">
    <property type="entry name" value="ABC_transporter-like_ATP-bd"/>
</dbReference>
<dbReference type="Proteomes" id="UP000272464">
    <property type="component" value="Unassembled WGS sequence"/>
</dbReference>
<feature type="transmembrane region" description="Helical" evidence="8">
    <location>
        <begin position="245"/>
        <end position="264"/>
    </location>
</feature>
<evidence type="ECO:0000256" key="4">
    <source>
        <dbReference type="ARBA" id="ARBA00022840"/>
    </source>
</evidence>
<evidence type="ECO:0000256" key="8">
    <source>
        <dbReference type="SAM" id="Phobius"/>
    </source>
</evidence>
<dbReference type="OrthoDB" id="9802264at2"/>
<feature type="transmembrane region" description="Helical" evidence="8">
    <location>
        <begin position="54"/>
        <end position="73"/>
    </location>
</feature>
<dbReference type="PROSITE" id="PS50929">
    <property type="entry name" value="ABC_TM1F"/>
    <property type="match status" value="1"/>
</dbReference>
<accession>A0A3S1B708</accession>
<keyword evidence="3" id="KW-0547">Nucleotide-binding</keyword>
<dbReference type="GO" id="GO:0034040">
    <property type="term" value="F:ATPase-coupled lipid transmembrane transporter activity"/>
    <property type="evidence" value="ECO:0007669"/>
    <property type="project" value="TreeGrafter"/>
</dbReference>
<evidence type="ECO:0000256" key="2">
    <source>
        <dbReference type="ARBA" id="ARBA00022692"/>
    </source>
</evidence>
<evidence type="ECO:0000256" key="1">
    <source>
        <dbReference type="ARBA" id="ARBA00004651"/>
    </source>
</evidence>
<evidence type="ECO:0000313" key="11">
    <source>
        <dbReference type="EMBL" id="RUT33428.1"/>
    </source>
</evidence>
<evidence type="ECO:0000259" key="9">
    <source>
        <dbReference type="PROSITE" id="PS50893"/>
    </source>
</evidence>
<dbReference type="PANTHER" id="PTHR24221:SF653">
    <property type="entry name" value="TRANSPORT ATP-BINDING PROTEIN CYDC"/>
    <property type="match status" value="1"/>
</dbReference>
<dbReference type="InterPro" id="IPR017871">
    <property type="entry name" value="ABC_transporter-like_CS"/>
</dbReference>
<dbReference type="Gene3D" id="1.20.1560.10">
    <property type="entry name" value="ABC transporter type 1, transmembrane domain"/>
    <property type="match status" value="1"/>
</dbReference>
<dbReference type="RefSeq" id="WP_127198543.1">
    <property type="nucleotide sequence ID" value="NZ_RZNX01000002.1"/>
</dbReference>
<evidence type="ECO:0000256" key="3">
    <source>
        <dbReference type="ARBA" id="ARBA00022741"/>
    </source>
</evidence>
<dbReference type="SUPFAM" id="SSF52540">
    <property type="entry name" value="P-loop containing nucleoside triphosphate hydrolases"/>
    <property type="match status" value="1"/>
</dbReference>